<gene>
    <name evidence="3" type="ORF">AYI70_g2316</name>
</gene>
<dbReference type="AlphaFoldDB" id="A0A1R1Y8R9"/>
<dbReference type="Proteomes" id="UP000187283">
    <property type="component" value="Unassembled WGS sequence"/>
</dbReference>
<organism evidence="3 4">
    <name type="scientific">Smittium culicis</name>
    <dbReference type="NCBI Taxonomy" id="133412"/>
    <lineage>
        <taxon>Eukaryota</taxon>
        <taxon>Fungi</taxon>
        <taxon>Fungi incertae sedis</taxon>
        <taxon>Zoopagomycota</taxon>
        <taxon>Kickxellomycotina</taxon>
        <taxon>Harpellomycetes</taxon>
        <taxon>Harpellales</taxon>
        <taxon>Legeriomycetaceae</taxon>
        <taxon>Smittium</taxon>
    </lineage>
</organism>
<reference evidence="3 4" key="1">
    <citation type="submission" date="2017-01" db="EMBL/GenBank/DDBJ databases">
        <authorList>
            <person name="Mah S.A."/>
            <person name="Swanson W.J."/>
            <person name="Moy G.W."/>
            <person name="Vacquier V.D."/>
        </authorList>
    </citation>
    <scope>NUCLEOTIDE SEQUENCE [LARGE SCALE GENOMIC DNA]</scope>
    <source>
        <strain evidence="3 4">GSMNP</strain>
    </source>
</reference>
<sequence>MDEKEIGTLLAIKKPEKKSQDQRVLSGALASFGARCKGLEDALMLSDVFQCSETPEKDSPTVPDIKTSSVQEKVDSRVNQGPDRGISLISIEERDQRSISLESGILQPVNLYHKEDRQSKDYLGYEERHGHQSSDSRQKPWTTYNSGDTTAQSGMTTLFYWVVGICGISLLLWTVFFIPDIEKYQLQSDVSHIIRTQAPEFFCRSVIFYSDNATSPACVRKIGNTTCPALLSITEYIWIYCMKLYPKISDIRAIYAETMDAPSRLTAQTEFPLTQATFQRINKIWVPQNVDLFESSAKKKIVSCYF</sequence>
<keyword evidence="2" id="KW-0812">Transmembrane</keyword>
<proteinExistence type="predicted"/>
<evidence type="ECO:0000256" key="2">
    <source>
        <dbReference type="SAM" id="Phobius"/>
    </source>
</evidence>
<dbReference type="OrthoDB" id="2897838at2759"/>
<dbReference type="EMBL" id="LSSN01000555">
    <property type="protein sequence ID" value="OMJ23351.1"/>
    <property type="molecule type" value="Genomic_DNA"/>
</dbReference>
<feature type="region of interest" description="Disordered" evidence="1">
    <location>
        <begin position="53"/>
        <end position="81"/>
    </location>
</feature>
<feature type="transmembrane region" description="Helical" evidence="2">
    <location>
        <begin position="158"/>
        <end position="178"/>
    </location>
</feature>
<keyword evidence="2" id="KW-1133">Transmembrane helix</keyword>
<name>A0A1R1Y8R9_9FUNG</name>
<evidence type="ECO:0000256" key="1">
    <source>
        <dbReference type="SAM" id="MobiDB-lite"/>
    </source>
</evidence>
<feature type="region of interest" description="Disordered" evidence="1">
    <location>
        <begin position="126"/>
        <end position="145"/>
    </location>
</feature>
<evidence type="ECO:0000313" key="4">
    <source>
        <dbReference type="Proteomes" id="UP000187283"/>
    </source>
</evidence>
<accession>A0A1R1Y8R9</accession>
<keyword evidence="4" id="KW-1185">Reference proteome</keyword>
<comment type="caution">
    <text evidence="3">The sequence shown here is derived from an EMBL/GenBank/DDBJ whole genome shotgun (WGS) entry which is preliminary data.</text>
</comment>
<keyword evidence="2" id="KW-0472">Membrane</keyword>
<protein>
    <submittedName>
        <fullName evidence="3">Uncharacterized protein</fullName>
    </submittedName>
</protein>
<evidence type="ECO:0000313" key="3">
    <source>
        <dbReference type="EMBL" id="OMJ23351.1"/>
    </source>
</evidence>
<feature type="compositionally biased region" description="Basic and acidic residues" evidence="1">
    <location>
        <begin position="126"/>
        <end position="138"/>
    </location>
</feature>